<gene>
    <name evidence="1" type="ORF">MIMGU_mgv1a017203mg</name>
</gene>
<name>A0A022REN3_ERYGU</name>
<dbReference type="Proteomes" id="UP000030748">
    <property type="component" value="Unassembled WGS sequence"/>
</dbReference>
<proteinExistence type="predicted"/>
<organism evidence="1 2">
    <name type="scientific">Erythranthe guttata</name>
    <name type="common">Yellow monkey flower</name>
    <name type="synonym">Mimulus guttatus</name>
    <dbReference type="NCBI Taxonomy" id="4155"/>
    <lineage>
        <taxon>Eukaryota</taxon>
        <taxon>Viridiplantae</taxon>
        <taxon>Streptophyta</taxon>
        <taxon>Embryophyta</taxon>
        <taxon>Tracheophyta</taxon>
        <taxon>Spermatophyta</taxon>
        <taxon>Magnoliopsida</taxon>
        <taxon>eudicotyledons</taxon>
        <taxon>Gunneridae</taxon>
        <taxon>Pentapetalae</taxon>
        <taxon>asterids</taxon>
        <taxon>lamiids</taxon>
        <taxon>Lamiales</taxon>
        <taxon>Phrymaceae</taxon>
        <taxon>Erythranthe</taxon>
    </lineage>
</organism>
<reference evidence="1 2" key="1">
    <citation type="journal article" date="2013" name="Proc. Natl. Acad. Sci. U.S.A.">
        <title>Fine-scale variation in meiotic recombination in Mimulus inferred from population shotgun sequencing.</title>
        <authorList>
            <person name="Hellsten U."/>
            <person name="Wright K.M."/>
            <person name="Jenkins J."/>
            <person name="Shu S."/>
            <person name="Yuan Y."/>
            <person name="Wessler S.R."/>
            <person name="Schmutz J."/>
            <person name="Willis J.H."/>
            <person name="Rokhsar D.S."/>
        </authorList>
    </citation>
    <scope>NUCLEOTIDE SEQUENCE [LARGE SCALE GENOMIC DNA]</scope>
    <source>
        <strain evidence="2">cv. DUN x IM62</strain>
    </source>
</reference>
<evidence type="ECO:0000313" key="1">
    <source>
        <dbReference type="EMBL" id="EYU38847.1"/>
    </source>
</evidence>
<sequence>MEIQVQLRSRSLTETPKRQFFFPFPRMPRYKYSRSVIYSLIATCTKDIWIRKVEEKGFAVIYFSRVGDLFYWYWWFQLWFFDLYVLVV</sequence>
<protein>
    <submittedName>
        <fullName evidence="1">Uncharacterized protein</fullName>
    </submittedName>
</protein>
<accession>A0A022REN3</accession>
<evidence type="ECO:0000313" key="2">
    <source>
        <dbReference type="Proteomes" id="UP000030748"/>
    </source>
</evidence>
<dbReference type="AlphaFoldDB" id="A0A022REN3"/>
<dbReference type="EMBL" id="KI630476">
    <property type="protein sequence ID" value="EYU38847.1"/>
    <property type="molecule type" value="Genomic_DNA"/>
</dbReference>
<keyword evidence="2" id="KW-1185">Reference proteome</keyword>